<dbReference type="OrthoDB" id="449659at2759"/>
<gene>
    <name evidence="2" type="ORF">AK812_SmicGene3338</name>
</gene>
<dbReference type="EMBL" id="LSRX01000038">
    <property type="protein sequence ID" value="OLQ12806.1"/>
    <property type="molecule type" value="Genomic_DNA"/>
</dbReference>
<feature type="region of interest" description="Disordered" evidence="1">
    <location>
        <begin position="445"/>
        <end position="475"/>
    </location>
</feature>
<dbReference type="Proteomes" id="UP000186817">
    <property type="component" value="Unassembled WGS sequence"/>
</dbReference>
<evidence type="ECO:0000313" key="2">
    <source>
        <dbReference type="EMBL" id="OLQ12806.1"/>
    </source>
</evidence>
<evidence type="ECO:0000313" key="3">
    <source>
        <dbReference type="Proteomes" id="UP000186817"/>
    </source>
</evidence>
<organism evidence="2 3">
    <name type="scientific">Symbiodinium microadriaticum</name>
    <name type="common">Dinoflagellate</name>
    <name type="synonym">Zooxanthella microadriatica</name>
    <dbReference type="NCBI Taxonomy" id="2951"/>
    <lineage>
        <taxon>Eukaryota</taxon>
        <taxon>Sar</taxon>
        <taxon>Alveolata</taxon>
        <taxon>Dinophyceae</taxon>
        <taxon>Suessiales</taxon>
        <taxon>Symbiodiniaceae</taxon>
        <taxon>Symbiodinium</taxon>
    </lineage>
</organism>
<sequence>MWQNFEVILQVPEPVYCPQQYWFMIDEYSVPRLADSGKDGKVFFCPGCESQKEEAKFCRGDTDFAPHNAYPEQCIGCTFKNAHYTTVYKVKNYAELRKNEMYALACAYHIYLHDLHDLQPADDLMEFIRRCCPIAYKQVGKVVSSYGGIRCTPSQALDFPLWRKAKQLTWDRAYDEFGNLCYIAYYDAGNAAHAGFIKTLLSPQERVQLFRGSENPLEELLGDVFELALGKLTFALRWPGLFERWGEVDTINACINGLERCFSRYSARESLMLITSGYPRKRKPAKADPEIEWDVQDILRLLPAERFIAVPTGAALQPDTGVTSTEARASYDAFLDTLQGVEVPRLVPDEVLEPDGQPDEENQVPEAPRNPNVADVVKAKAWDALRLLFNGEVWVDENTPGKICILCGSPDHVFSDCRIDNPLRQQTTDVFEHVKKAVAAHPDAITFPGTAPASRPRRGERASGSNDQMDVESVASSERRDYNFVCGENISEMGPQSHDSLLDVIQTSSCPRDHSVPQRGDASLYRRVEGGAYENPTYDHIPDGVHGGILEKLPPRGGVQFCHPYWDNIVIAKPPREYEWRAKEAAKAALRFIQKDLRRHIRRKDGAIHLDRAGQSPIMTIKCDEGGWVNLEWLLSYELLWCHRERQIGYPLATRDSNARRRELQARLQMLIDGNYINYKSEGKLRLQFLGVRLRPSPTPPGVNPGEPAFSHRLVHVDTQFDELRRNAQTQH</sequence>
<protein>
    <submittedName>
        <fullName evidence="2">Uncharacterized protein</fullName>
    </submittedName>
</protein>
<evidence type="ECO:0000256" key="1">
    <source>
        <dbReference type="SAM" id="MobiDB-lite"/>
    </source>
</evidence>
<proteinExistence type="predicted"/>
<feature type="compositionally biased region" description="Acidic residues" evidence="1">
    <location>
        <begin position="350"/>
        <end position="363"/>
    </location>
</feature>
<keyword evidence="3" id="KW-1185">Reference proteome</keyword>
<name>A0A1Q9EZB4_SYMMI</name>
<reference evidence="2 3" key="1">
    <citation type="submission" date="2016-02" db="EMBL/GenBank/DDBJ databases">
        <title>Genome analysis of coral dinoflagellate symbionts highlights evolutionary adaptations to a symbiotic lifestyle.</title>
        <authorList>
            <person name="Aranda M."/>
            <person name="Li Y."/>
            <person name="Liew Y.J."/>
            <person name="Baumgarten S."/>
            <person name="Simakov O."/>
            <person name="Wilson M."/>
            <person name="Piel J."/>
            <person name="Ashoor H."/>
            <person name="Bougouffa S."/>
            <person name="Bajic V.B."/>
            <person name="Ryu T."/>
            <person name="Ravasi T."/>
            <person name="Bayer T."/>
            <person name="Micklem G."/>
            <person name="Kim H."/>
            <person name="Bhak J."/>
            <person name="Lajeunesse T.C."/>
            <person name="Voolstra C.R."/>
        </authorList>
    </citation>
    <scope>NUCLEOTIDE SEQUENCE [LARGE SCALE GENOMIC DNA]</scope>
    <source>
        <strain evidence="2 3">CCMP2467</strain>
    </source>
</reference>
<accession>A0A1Q9EZB4</accession>
<dbReference type="AlphaFoldDB" id="A0A1Q9EZB4"/>
<feature type="region of interest" description="Disordered" evidence="1">
    <location>
        <begin position="350"/>
        <end position="370"/>
    </location>
</feature>
<comment type="caution">
    <text evidence="2">The sequence shown here is derived from an EMBL/GenBank/DDBJ whole genome shotgun (WGS) entry which is preliminary data.</text>
</comment>